<sequence length="359" mass="40823">MNDQRFTTLLSKMLADEISLDEHKEFMSMLEGNAAYQQEYRSLTHYFEPEEEVAAVKPDMALLFEKIKGKIEIPESNPREKPEDHQEAVLLKKSSFGTWYRIAGILALGICSFAAYQFLIKSKSDASLLALNWKTLNTPSRLTEKLVLADGTTVTLNSETQLKYPAEFSGASREVYLTGEAFFDVKKDAEHPFVIHTDKMSIKVLGTSFDVKAYKNDRDYSTSLLSGAIQIQLKATKKQILLKPSEKFSLQNKANPGADTLAYSISTLSLLEAGENPATAFMETSWLNHQLRFKEEPFEVLANNLSRWYGVQIIFKNEKLKDVKFTGLFEKENLNEALKVLQLIESFQYKIANKTVYIY</sequence>
<dbReference type="PIRSF" id="PIRSF018266">
    <property type="entry name" value="FecR"/>
    <property type="match status" value="1"/>
</dbReference>
<dbReference type="InterPro" id="IPR032508">
    <property type="entry name" value="FecR_C"/>
</dbReference>
<dbReference type="PANTHER" id="PTHR30273:SF2">
    <property type="entry name" value="PROTEIN FECR"/>
    <property type="match status" value="1"/>
</dbReference>
<dbReference type="Gene3D" id="3.55.50.30">
    <property type="match status" value="1"/>
</dbReference>
<feature type="domain" description="FecR protein" evidence="2">
    <location>
        <begin position="135"/>
        <end position="229"/>
    </location>
</feature>
<dbReference type="Pfam" id="PF16344">
    <property type="entry name" value="FecR_C"/>
    <property type="match status" value="1"/>
</dbReference>
<dbReference type="RefSeq" id="WP_182959687.1">
    <property type="nucleotide sequence ID" value="NZ_WNXC01000006.1"/>
</dbReference>
<dbReference type="InterPro" id="IPR006860">
    <property type="entry name" value="FecR"/>
</dbReference>
<keyword evidence="1" id="KW-0472">Membrane</keyword>
<gene>
    <name evidence="4" type="ORF">GM920_17000</name>
</gene>
<accession>A0ABR6F0P2</accession>
<evidence type="ECO:0000259" key="2">
    <source>
        <dbReference type="Pfam" id="PF04773"/>
    </source>
</evidence>
<dbReference type="Gene3D" id="2.60.120.1440">
    <property type="match status" value="1"/>
</dbReference>
<evidence type="ECO:0000313" key="5">
    <source>
        <dbReference type="Proteomes" id="UP000636110"/>
    </source>
</evidence>
<organism evidence="4 5">
    <name type="scientific">Pedobacter gandavensis</name>
    <dbReference type="NCBI Taxonomy" id="2679963"/>
    <lineage>
        <taxon>Bacteria</taxon>
        <taxon>Pseudomonadati</taxon>
        <taxon>Bacteroidota</taxon>
        <taxon>Sphingobacteriia</taxon>
        <taxon>Sphingobacteriales</taxon>
        <taxon>Sphingobacteriaceae</taxon>
        <taxon>Pedobacter</taxon>
    </lineage>
</organism>
<reference evidence="4 5" key="1">
    <citation type="submission" date="2019-11" db="EMBL/GenBank/DDBJ databases">
        <title>Description of Pedobacter sp. LMG 31462T.</title>
        <authorList>
            <person name="Carlier A."/>
            <person name="Qi S."/>
            <person name="Vandamme P."/>
        </authorList>
    </citation>
    <scope>NUCLEOTIDE SEQUENCE [LARGE SCALE GENOMIC DNA]</scope>
    <source>
        <strain evidence="4 5">LMG 31462</strain>
    </source>
</reference>
<proteinExistence type="predicted"/>
<dbReference type="InterPro" id="IPR012373">
    <property type="entry name" value="Ferrdict_sens_TM"/>
</dbReference>
<evidence type="ECO:0000256" key="1">
    <source>
        <dbReference type="SAM" id="Phobius"/>
    </source>
</evidence>
<evidence type="ECO:0000259" key="3">
    <source>
        <dbReference type="Pfam" id="PF16344"/>
    </source>
</evidence>
<dbReference type="EMBL" id="WNXC01000006">
    <property type="protein sequence ID" value="MBB2150599.1"/>
    <property type="molecule type" value="Genomic_DNA"/>
</dbReference>
<keyword evidence="1" id="KW-0812">Transmembrane</keyword>
<name>A0ABR6F0P2_9SPHI</name>
<protein>
    <submittedName>
        <fullName evidence="4">DUF4974 domain-containing protein</fullName>
    </submittedName>
</protein>
<keyword evidence="1" id="KW-1133">Transmembrane helix</keyword>
<comment type="caution">
    <text evidence="4">The sequence shown here is derived from an EMBL/GenBank/DDBJ whole genome shotgun (WGS) entry which is preliminary data.</text>
</comment>
<keyword evidence="5" id="KW-1185">Reference proteome</keyword>
<evidence type="ECO:0000313" key="4">
    <source>
        <dbReference type="EMBL" id="MBB2150599.1"/>
    </source>
</evidence>
<feature type="domain" description="Protein FecR C-terminal" evidence="3">
    <location>
        <begin position="291"/>
        <end position="358"/>
    </location>
</feature>
<dbReference type="Proteomes" id="UP000636110">
    <property type="component" value="Unassembled WGS sequence"/>
</dbReference>
<dbReference type="PANTHER" id="PTHR30273">
    <property type="entry name" value="PERIPLASMIC SIGNAL SENSOR AND SIGMA FACTOR ACTIVATOR FECR-RELATED"/>
    <property type="match status" value="1"/>
</dbReference>
<feature type="transmembrane region" description="Helical" evidence="1">
    <location>
        <begin position="99"/>
        <end position="119"/>
    </location>
</feature>
<dbReference type="Pfam" id="PF04773">
    <property type="entry name" value="FecR"/>
    <property type="match status" value="1"/>
</dbReference>